<gene>
    <name evidence="3" type="ORF">DR864_04260</name>
</gene>
<feature type="domain" description="Signal transduction histidine kinase internal region" evidence="2">
    <location>
        <begin position="171"/>
        <end position="248"/>
    </location>
</feature>
<dbReference type="Proteomes" id="UP000251993">
    <property type="component" value="Chromosome"/>
</dbReference>
<feature type="transmembrane region" description="Helical" evidence="1">
    <location>
        <begin position="125"/>
        <end position="143"/>
    </location>
</feature>
<dbReference type="Pfam" id="PF06580">
    <property type="entry name" value="His_kinase"/>
    <property type="match status" value="1"/>
</dbReference>
<keyword evidence="1" id="KW-1133">Transmembrane helix</keyword>
<dbReference type="GO" id="GO:0000155">
    <property type="term" value="F:phosphorelay sensor kinase activity"/>
    <property type="evidence" value="ECO:0007669"/>
    <property type="project" value="InterPro"/>
</dbReference>
<evidence type="ECO:0000256" key="1">
    <source>
        <dbReference type="SAM" id="Phobius"/>
    </source>
</evidence>
<sequence length="362" mass="41924">MKLSLKHIPLPGFRIRQQTKLHFLLLFSWFIPLLTFWMVGPDYLNKPFVFIAATSLNLSIAATCLITLDYFTQQIIQRYPDLNQTKKRAGWLLFTFMIITPIFILGGIFLYDYFHLFGYHHNPRITIQIFILNIGANLLSVGIDETVYSIHKWRENALEKEKLQQENLQSRFDSLKSQVNPHFLFNSLNSLSSLIADEPAQAEIFVDEMAKVYRYLLQTNSQGDLTTLAHELKFIESYFHLLKTRYRNGIHLEVNIPAAFYSYQIPPLTLQILVENAVKHNVIVASRPLHLEITGLDGHFLQVRNNLQRKNTRVASNQIGLSNIMAKYQLLTQSKPVITDHDGFFTVVLPLIVATKHERINR</sequence>
<evidence type="ECO:0000259" key="2">
    <source>
        <dbReference type="Pfam" id="PF06580"/>
    </source>
</evidence>
<accession>A0A344TED0</accession>
<dbReference type="InterPro" id="IPR010559">
    <property type="entry name" value="Sig_transdc_His_kin_internal"/>
</dbReference>
<dbReference type="InterPro" id="IPR050640">
    <property type="entry name" value="Bact_2-comp_sensor_kinase"/>
</dbReference>
<dbReference type="EMBL" id="CP030850">
    <property type="protein sequence ID" value="AXE17001.1"/>
    <property type="molecule type" value="Genomic_DNA"/>
</dbReference>
<dbReference type="OrthoDB" id="927174at2"/>
<dbReference type="GO" id="GO:0016020">
    <property type="term" value="C:membrane"/>
    <property type="evidence" value="ECO:0007669"/>
    <property type="project" value="InterPro"/>
</dbReference>
<keyword evidence="4" id="KW-1185">Reference proteome</keyword>
<dbReference type="RefSeq" id="WP_114065787.1">
    <property type="nucleotide sequence ID" value="NZ_CP030850.1"/>
</dbReference>
<evidence type="ECO:0000313" key="3">
    <source>
        <dbReference type="EMBL" id="AXE17001.1"/>
    </source>
</evidence>
<organism evidence="3 4">
    <name type="scientific">Runella rosea</name>
    <dbReference type="NCBI Taxonomy" id="2259595"/>
    <lineage>
        <taxon>Bacteria</taxon>
        <taxon>Pseudomonadati</taxon>
        <taxon>Bacteroidota</taxon>
        <taxon>Cytophagia</taxon>
        <taxon>Cytophagales</taxon>
        <taxon>Spirosomataceae</taxon>
        <taxon>Runella</taxon>
    </lineage>
</organism>
<reference evidence="3 4" key="1">
    <citation type="submission" date="2018-07" db="EMBL/GenBank/DDBJ databases">
        <title>Genome sequencing of Runella.</title>
        <authorList>
            <person name="Baek M.-G."/>
            <person name="Yi H."/>
        </authorList>
    </citation>
    <scope>NUCLEOTIDE SEQUENCE [LARGE SCALE GENOMIC DNA]</scope>
    <source>
        <strain evidence="3 4">HYN0085</strain>
    </source>
</reference>
<name>A0A344TED0_9BACT</name>
<protein>
    <recommendedName>
        <fullName evidence="2">Signal transduction histidine kinase internal region domain-containing protein</fullName>
    </recommendedName>
</protein>
<keyword evidence="1" id="KW-0812">Transmembrane</keyword>
<feature type="transmembrane region" description="Helical" evidence="1">
    <location>
        <begin position="51"/>
        <end position="71"/>
    </location>
</feature>
<keyword evidence="1" id="KW-0472">Membrane</keyword>
<dbReference type="PANTHER" id="PTHR34220">
    <property type="entry name" value="SENSOR HISTIDINE KINASE YPDA"/>
    <property type="match status" value="1"/>
</dbReference>
<feature type="transmembrane region" description="Helical" evidence="1">
    <location>
        <begin position="21"/>
        <end position="39"/>
    </location>
</feature>
<evidence type="ECO:0000313" key="4">
    <source>
        <dbReference type="Proteomes" id="UP000251993"/>
    </source>
</evidence>
<dbReference type="KEGG" id="run:DR864_04260"/>
<dbReference type="PANTHER" id="PTHR34220:SF7">
    <property type="entry name" value="SENSOR HISTIDINE KINASE YPDA"/>
    <property type="match status" value="1"/>
</dbReference>
<proteinExistence type="predicted"/>
<dbReference type="AlphaFoldDB" id="A0A344TED0"/>
<feature type="transmembrane region" description="Helical" evidence="1">
    <location>
        <begin position="91"/>
        <end position="113"/>
    </location>
</feature>